<evidence type="ECO:0000313" key="4">
    <source>
        <dbReference type="Proteomes" id="UP000595703"/>
    </source>
</evidence>
<reference evidence="3 4" key="1">
    <citation type="journal article" date="2010" name="J. Bacteriol.">
        <title>Biochemical characterization of a novel indole prenyltransferase from Streptomyces sp. SN-593.</title>
        <authorList>
            <person name="Takahashi S."/>
            <person name="Takagi H."/>
            <person name="Toyoda A."/>
            <person name="Uramoto M."/>
            <person name="Nogawa T."/>
            <person name="Ueki M."/>
            <person name="Sakaki Y."/>
            <person name="Osada H."/>
        </authorList>
    </citation>
    <scope>NUCLEOTIDE SEQUENCE [LARGE SCALE GENOMIC DNA]</scope>
    <source>
        <strain evidence="3 4">SN-593</strain>
    </source>
</reference>
<dbReference type="KEGG" id="arev:RVR_6631"/>
<evidence type="ECO:0000256" key="1">
    <source>
        <dbReference type="SAM" id="MobiDB-lite"/>
    </source>
</evidence>
<feature type="transmembrane region" description="Helical" evidence="2">
    <location>
        <begin position="78"/>
        <end position="111"/>
    </location>
</feature>
<keyword evidence="2" id="KW-1133">Transmembrane helix</keyword>
<evidence type="ECO:0000256" key="2">
    <source>
        <dbReference type="SAM" id="Phobius"/>
    </source>
</evidence>
<reference evidence="3 4" key="4">
    <citation type="journal article" date="2020" name="Sci. Rep.">
        <title>beta-carboline chemical signals induce reveromycin production through a LuxR family regulator in Streptomyces sp. SN-593.</title>
        <authorList>
            <person name="Panthee S."/>
            <person name="Kito N."/>
            <person name="Hayashi T."/>
            <person name="Shimizu T."/>
            <person name="Ishikawa J."/>
            <person name="Hamamoto H."/>
            <person name="Osada H."/>
            <person name="Takahashi S."/>
        </authorList>
    </citation>
    <scope>NUCLEOTIDE SEQUENCE [LARGE SCALE GENOMIC DNA]</scope>
    <source>
        <strain evidence="3 4">SN-593</strain>
    </source>
</reference>
<sequence>MSDDRGDPMGNTPDRQFATSNATRLLSAGTYLDPVYRKSVIRELLAHRFRVVAPAYGYDTVTVLAHALAAHKLRRDQLLVMAGGTALLVVLMATGAISVALGLPVIVWLVWAAAFLRRIATLHILAGRLGPGEGGGFDGGYPVTKALTGDLVRKIAAEQVADRGVVLYGGYRPFVGAGALVHRWSNAELLVGARLGLLDEGFADPAHLPPDMLAHVAATVPEHLPEPGSHRGQAADPVRRKEVIPFTVDEITGYVGARMSAELRDEAPPEQRVEGLTVERRSYATALTAVRDLPRQWPARSGAPAAHWEEEYDAAREYLCVRVGSWDEELVTSIFVGFDLKGRTLHTEFSTYVLPPLIQSFHLADRLTGRLTGRLMARVAWHVVRSAPSDLARLILNPLRERLPRRLRRGRVLVEIEQPVDTSEFRLGRYAEDAVNRGALISVREMATRGDFPHYFQESDTIKYTRIVERRLLQIIRTFLQEHNVDLADHDAQQTNVLQQHFGDNNDNSGTGNTMHTRTGGNRPAGGNPPIGQGA</sequence>
<accession>A0A7U3UW24</accession>
<keyword evidence="2" id="KW-0472">Membrane</keyword>
<dbReference type="AlphaFoldDB" id="A0A7U3UW24"/>
<evidence type="ECO:0000313" key="3">
    <source>
        <dbReference type="EMBL" id="BBA99835.1"/>
    </source>
</evidence>
<reference evidence="3 4" key="2">
    <citation type="journal article" date="2011" name="J. Antibiot.">
        <title>Furaquinocins I and J: novel polyketide isoprenoid hybrid compounds from Streptomyces reveromyceticus SN-593.</title>
        <authorList>
            <person name="Panthee S."/>
            <person name="Takahashi S."/>
            <person name="Takagi H."/>
            <person name="Nogawa T."/>
            <person name="Oowada E."/>
            <person name="Uramoto M."/>
            <person name="Osada H."/>
        </authorList>
    </citation>
    <scope>NUCLEOTIDE SEQUENCE [LARGE SCALE GENOMIC DNA]</scope>
    <source>
        <strain evidence="3 4">SN-593</strain>
    </source>
</reference>
<protein>
    <submittedName>
        <fullName evidence="3">Putative membrane protein</fullName>
    </submittedName>
</protein>
<name>A0A7U3UW24_9ACTN</name>
<keyword evidence="4" id="KW-1185">Reference proteome</keyword>
<organism evidence="3 4">
    <name type="scientific">Actinacidiphila reveromycinica</name>
    <dbReference type="NCBI Taxonomy" id="659352"/>
    <lineage>
        <taxon>Bacteria</taxon>
        <taxon>Bacillati</taxon>
        <taxon>Actinomycetota</taxon>
        <taxon>Actinomycetes</taxon>
        <taxon>Kitasatosporales</taxon>
        <taxon>Streptomycetaceae</taxon>
        <taxon>Actinacidiphila</taxon>
    </lineage>
</organism>
<feature type="compositionally biased region" description="Low complexity" evidence="1">
    <location>
        <begin position="503"/>
        <end position="514"/>
    </location>
</feature>
<reference evidence="3 4" key="3">
    <citation type="journal article" date="2011" name="Nat. Chem. Biol.">
        <title>Reveromycin A biosynthesis uses RevG and RevJ for stereospecific spiroacetal formation.</title>
        <authorList>
            <person name="Takahashi S."/>
            <person name="Toyoda A."/>
            <person name="Sekiyama Y."/>
            <person name="Takagi H."/>
            <person name="Nogawa T."/>
            <person name="Uramoto M."/>
            <person name="Suzuki R."/>
            <person name="Koshino H."/>
            <person name="Kumano T."/>
            <person name="Panthee S."/>
            <person name="Dairi T."/>
            <person name="Ishikawa J."/>
            <person name="Ikeda H."/>
            <person name="Sakaki Y."/>
            <person name="Osada H."/>
        </authorList>
    </citation>
    <scope>NUCLEOTIDE SEQUENCE [LARGE SCALE GENOMIC DNA]</scope>
    <source>
        <strain evidence="3 4">SN-593</strain>
    </source>
</reference>
<feature type="region of interest" description="Disordered" evidence="1">
    <location>
        <begin position="500"/>
        <end position="535"/>
    </location>
</feature>
<keyword evidence="2" id="KW-0812">Transmembrane</keyword>
<dbReference type="Proteomes" id="UP000595703">
    <property type="component" value="Chromosome"/>
</dbReference>
<dbReference type="RefSeq" id="WP_237404924.1">
    <property type="nucleotide sequence ID" value="NZ_AP018365.1"/>
</dbReference>
<dbReference type="EMBL" id="AP018365">
    <property type="protein sequence ID" value="BBA99835.1"/>
    <property type="molecule type" value="Genomic_DNA"/>
</dbReference>
<gene>
    <name evidence="3" type="ORF">RVR_6631</name>
</gene>
<proteinExistence type="predicted"/>